<feature type="non-terminal residue" evidence="10">
    <location>
        <position position="313"/>
    </location>
</feature>
<evidence type="ECO:0000313" key="10">
    <source>
        <dbReference type="RefSeq" id="XP_031552568.1"/>
    </source>
</evidence>
<evidence type="ECO:0000256" key="5">
    <source>
        <dbReference type="ARBA" id="ARBA00023136"/>
    </source>
</evidence>
<proteinExistence type="inferred from homology"/>
<dbReference type="PROSITE" id="PS00237">
    <property type="entry name" value="G_PROTEIN_RECEP_F1_1"/>
    <property type="match status" value="1"/>
</dbReference>
<dbReference type="Proteomes" id="UP000515163">
    <property type="component" value="Unplaced"/>
</dbReference>
<evidence type="ECO:0000259" key="8">
    <source>
        <dbReference type="PROSITE" id="PS50262"/>
    </source>
</evidence>
<dbReference type="GO" id="GO:0004930">
    <property type="term" value="F:G protein-coupled receptor activity"/>
    <property type="evidence" value="ECO:0007669"/>
    <property type="project" value="UniProtKB-KW"/>
</dbReference>
<dbReference type="Gene3D" id="1.20.1070.10">
    <property type="entry name" value="Rhodopsin 7-helix transmembrane proteins"/>
    <property type="match status" value="1"/>
</dbReference>
<dbReference type="InterPro" id="IPR017452">
    <property type="entry name" value="GPCR_Rhodpsn_7TM"/>
</dbReference>
<dbReference type="OrthoDB" id="10017003at2759"/>
<dbReference type="PANTHER" id="PTHR22750">
    <property type="entry name" value="G-PROTEIN COUPLED RECEPTOR"/>
    <property type="match status" value="1"/>
</dbReference>
<keyword evidence="5 7" id="KW-0472">Membrane</keyword>
<dbReference type="FunCoup" id="A0A6P8HBR2">
    <property type="interactions" value="300"/>
</dbReference>
<feature type="transmembrane region" description="Helical" evidence="7">
    <location>
        <begin position="109"/>
        <end position="130"/>
    </location>
</feature>
<dbReference type="CDD" id="cd00637">
    <property type="entry name" value="7tm_classA_rhodopsin-like"/>
    <property type="match status" value="1"/>
</dbReference>
<keyword evidence="6" id="KW-0675">Receptor</keyword>
<dbReference type="AlphaFoldDB" id="A0A6P8HBR2"/>
<evidence type="ECO:0000256" key="3">
    <source>
        <dbReference type="ARBA" id="ARBA00022692"/>
    </source>
</evidence>
<dbReference type="SMART" id="SM01381">
    <property type="entry name" value="7TM_GPCR_Srsx"/>
    <property type="match status" value="1"/>
</dbReference>
<dbReference type="Pfam" id="PF00001">
    <property type="entry name" value="7tm_1"/>
    <property type="match status" value="1"/>
</dbReference>
<accession>A0A6P8HBR2</accession>
<evidence type="ECO:0000256" key="1">
    <source>
        <dbReference type="ARBA" id="ARBA00004651"/>
    </source>
</evidence>
<keyword evidence="3 6" id="KW-0812">Transmembrane</keyword>
<keyword evidence="4 7" id="KW-1133">Transmembrane helix</keyword>
<comment type="similarity">
    <text evidence="6">Belongs to the G-protein coupled receptor 1 family.</text>
</comment>
<dbReference type="InParanoid" id="A0A6P8HBR2"/>
<evidence type="ECO:0000256" key="7">
    <source>
        <dbReference type="SAM" id="Phobius"/>
    </source>
</evidence>
<feature type="transmembrane region" description="Helical" evidence="7">
    <location>
        <begin position="151"/>
        <end position="171"/>
    </location>
</feature>
<evidence type="ECO:0000256" key="2">
    <source>
        <dbReference type="ARBA" id="ARBA00022475"/>
    </source>
</evidence>
<feature type="transmembrane region" description="Helical" evidence="7">
    <location>
        <begin position="177"/>
        <end position="198"/>
    </location>
</feature>
<evidence type="ECO:0000256" key="4">
    <source>
        <dbReference type="ARBA" id="ARBA00022989"/>
    </source>
</evidence>
<evidence type="ECO:0000256" key="6">
    <source>
        <dbReference type="RuleBase" id="RU000688"/>
    </source>
</evidence>
<evidence type="ECO:0000313" key="9">
    <source>
        <dbReference type="Proteomes" id="UP000515163"/>
    </source>
</evidence>
<dbReference type="PRINTS" id="PR00237">
    <property type="entry name" value="GPCRRHODOPSN"/>
</dbReference>
<keyword evidence="6" id="KW-0297">G-protein coupled receptor</keyword>
<feature type="domain" description="G-protein coupled receptors family 1 profile" evidence="8">
    <location>
        <begin position="48"/>
        <end position="287"/>
    </location>
</feature>
<dbReference type="GO" id="GO:0005886">
    <property type="term" value="C:plasma membrane"/>
    <property type="evidence" value="ECO:0007669"/>
    <property type="project" value="UniProtKB-SubCell"/>
</dbReference>
<feature type="transmembrane region" description="Helical" evidence="7">
    <location>
        <begin position="67"/>
        <end position="89"/>
    </location>
</feature>
<dbReference type="InterPro" id="IPR000276">
    <property type="entry name" value="GPCR_Rhodpsn"/>
</dbReference>
<dbReference type="GeneID" id="116289764"/>
<keyword evidence="6" id="KW-0807">Transducer</keyword>
<comment type="subcellular location">
    <subcellularLocation>
        <location evidence="1">Cell membrane</location>
        <topology evidence="1">Multi-pass membrane protein</topology>
    </subcellularLocation>
</comment>
<feature type="transmembrane region" description="Helical" evidence="7">
    <location>
        <begin position="32"/>
        <end position="55"/>
    </location>
</feature>
<keyword evidence="9" id="KW-1185">Reference proteome</keyword>
<organism evidence="9 10">
    <name type="scientific">Actinia tenebrosa</name>
    <name type="common">Australian red waratah sea anemone</name>
    <dbReference type="NCBI Taxonomy" id="6105"/>
    <lineage>
        <taxon>Eukaryota</taxon>
        <taxon>Metazoa</taxon>
        <taxon>Cnidaria</taxon>
        <taxon>Anthozoa</taxon>
        <taxon>Hexacorallia</taxon>
        <taxon>Actiniaria</taxon>
        <taxon>Actiniidae</taxon>
        <taxon>Actinia</taxon>
    </lineage>
</organism>
<name>A0A6P8HBR2_ACTTE</name>
<sequence length="313" mass="35726">MDRSFENCPRIAQVFIEKVTRNRPEWVDAGNIINIFVNAILAVTATLGNGMIIVAILRSQNLQTPSYLLITTLAFADLLFGLMIHPLHIVGGTFFLQGNIRGLCAMASLYIFFGLFLGSVSVMIVTCISIDRYLALTLRHRYTIIVTKKRVRYMIVFVCVLAFLGAFPNIFEKYFDIFSRAMFSCYMALLLITCVFYIKSFRALHLYTVQVHAQQPNPLAINFDVVRYKKTLKTMLLVLACLLICYVPSICAFSMWKMLDNRKGELVVYFTTITLICLNSSINPIIYLIRFADIRNAISKAYQTGRDIFLDIF</sequence>
<feature type="transmembrane region" description="Helical" evidence="7">
    <location>
        <begin position="268"/>
        <end position="289"/>
    </location>
</feature>
<dbReference type="SUPFAM" id="SSF81321">
    <property type="entry name" value="Family A G protein-coupled receptor-like"/>
    <property type="match status" value="1"/>
</dbReference>
<dbReference type="KEGG" id="aten:116289764"/>
<keyword evidence="2" id="KW-1003">Cell membrane</keyword>
<protein>
    <submittedName>
        <fullName evidence="10">Beta-1 adrenergic receptor-like</fullName>
    </submittedName>
</protein>
<dbReference type="RefSeq" id="XP_031552568.1">
    <property type="nucleotide sequence ID" value="XM_031696708.1"/>
</dbReference>
<dbReference type="PROSITE" id="PS50262">
    <property type="entry name" value="G_PROTEIN_RECEP_F1_2"/>
    <property type="match status" value="1"/>
</dbReference>
<gene>
    <name evidence="10" type="primary">LOC116289764</name>
</gene>
<reference evidence="10" key="1">
    <citation type="submission" date="2025-08" db="UniProtKB">
        <authorList>
            <consortium name="RefSeq"/>
        </authorList>
    </citation>
    <scope>IDENTIFICATION</scope>
    <source>
        <tissue evidence="10">Tentacle</tissue>
    </source>
</reference>
<feature type="transmembrane region" description="Helical" evidence="7">
    <location>
        <begin position="236"/>
        <end position="256"/>
    </location>
</feature>